<dbReference type="EMBL" id="CP036259">
    <property type="protein sequence ID" value="QDR82049.1"/>
    <property type="molecule type" value="Genomic_DNA"/>
</dbReference>
<feature type="chain" id="PRO_5021747603" evidence="1">
    <location>
        <begin position="28"/>
        <end position="459"/>
    </location>
</feature>
<proteinExistence type="predicted"/>
<dbReference type="GO" id="GO:1990351">
    <property type="term" value="C:transporter complex"/>
    <property type="evidence" value="ECO:0007669"/>
    <property type="project" value="TreeGrafter"/>
</dbReference>
<keyword evidence="1" id="KW-0732">Signal</keyword>
<evidence type="ECO:0000313" key="3">
    <source>
        <dbReference type="Proteomes" id="UP000320776"/>
    </source>
</evidence>
<dbReference type="Proteomes" id="UP000320776">
    <property type="component" value="Chromosome"/>
</dbReference>
<name>A0A517DXF6_9FIRM</name>
<dbReference type="InterPro" id="IPR050218">
    <property type="entry name" value="LptD"/>
</dbReference>
<dbReference type="GO" id="GO:0009279">
    <property type="term" value="C:cell outer membrane"/>
    <property type="evidence" value="ECO:0007669"/>
    <property type="project" value="TreeGrafter"/>
</dbReference>
<organism evidence="2 3">
    <name type="scientific">Sporomusa termitida</name>
    <dbReference type="NCBI Taxonomy" id="2377"/>
    <lineage>
        <taxon>Bacteria</taxon>
        <taxon>Bacillati</taxon>
        <taxon>Bacillota</taxon>
        <taxon>Negativicutes</taxon>
        <taxon>Selenomonadales</taxon>
        <taxon>Sporomusaceae</taxon>
        <taxon>Sporomusa</taxon>
    </lineage>
</organism>
<keyword evidence="3" id="KW-1185">Reference proteome</keyword>
<evidence type="ECO:0000313" key="2">
    <source>
        <dbReference type="EMBL" id="QDR82049.1"/>
    </source>
</evidence>
<accession>A0A517DXF6</accession>
<reference evidence="2 3" key="1">
    <citation type="submission" date="2019-02" db="EMBL/GenBank/DDBJ databases">
        <title>Closed genome of Sporomusa termitida DSM 4440.</title>
        <authorList>
            <person name="Poehlein A."/>
            <person name="Daniel R."/>
        </authorList>
    </citation>
    <scope>NUCLEOTIDE SEQUENCE [LARGE SCALE GENOMIC DNA]</scope>
    <source>
        <strain evidence="2 3">DSM 4440</strain>
    </source>
</reference>
<dbReference type="AlphaFoldDB" id="A0A517DXF6"/>
<gene>
    <name evidence="2" type="primary">lptD_2</name>
    <name evidence="2" type="ORF">SPTER_34700</name>
</gene>
<dbReference type="KEGG" id="sted:SPTER_34700"/>
<sequence length="459" mass="52612">MPNNKKLILGLMAFVIVFGTPAGPARAAAGQPAAVSQVPITIEAEELTFSEETGDILAKGQVVITNEGQRVEAEQINGNTKRNEIWIHDQAHFSQPDAVLSGSRTVYNYKLKTGSMEAIKGKIGHEFVAGEKISLQPDQYVVSQGSATHCPAEVPDYHVSADKIEIWPGDQMVAYNAKFWIGNKVIFSLPKYRQSLKQGEDSMAFPRIGYDNDDGLSIKQHIEYPFDNKLSAYANLDYYSQADFKPSAGFIQREKNFSLDLTYGHFRDSDSNWIKKEPEFKFSYYPNQLGSWPVHYTFTAIYGKWTDDDKSSWHQDYSLYFSHEPIKLSSSSNLYLGAGLQHVRESYDHSTTTNFKYDATIDRQWSERFSTWAGYHYNQNNPKLFDYDADKINRELAAGFTYKIDRMNTISIKQSYDMDGDRLADVDYIWYRNLHCWEAKVTYRAKRDQIKLDVSTIKW</sequence>
<dbReference type="OrthoDB" id="1629906at2"/>
<evidence type="ECO:0000256" key="1">
    <source>
        <dbReference type="SAM" id="SignalP"/>
    </source>
</evidence>
<dbReference type="RefSeq" id="WP_144351475.1">
    <property type="nucleotide sequence ID" value="NZ_CP036259.1"/>
</dbReference>
<dbReference type="PANTHER" id="PTHR30189">
    <property type="entry name" value="LPS-ASSEMBLY PROTEIN"/>
    <property type="match status" value="1"/>
</dbReference>
<feature type="signal peptide" evidence="1">
    <location>
        <begin position="1"/>
        <end position="27"/>
    </location>
</feature>
<protein>
    <submittedName>
        <fullName evidence="2">LPS-assembly protein LptD</fullName>
    </submittedName>
</protein>
<dbReference type="PANTHER" id="PTHR30189:SF1">
    <property type="entry name" value="LPS-ASSEMBLY PROTEIN LPTD"/>
    <property type="match status" value="1"/>
</dbReference>